<dbReference type="STRING" id="1858805.M5G1H5"/>
<keyword evidence="2" id="KW-0472">Membrane</keyword>
<name>M5G1H5_DACPD</name>
<feature type="region of interest" description="Disordered" evidence="1">
    <location>
        <begin position="199"/>
        <end position="220"/>
    </location>
</feature>
<feature type="chain" id="PRO_5004067383" description="Mid2 domain-containing protein" evidence="3">
    <location>
        <begin position="24"/>
        <end position="390"/>
    </location>
</feature>
<feature type="transmembrane region" description="Helical" evidence="2">
    <location>
        <begin position="336"/>
        <end position="360"/>
    </location>
</feature>
<organism evidence="4 5">
    <name type="scientific">Dacryopinax primogenitus (strain DJM 731)</name>
    <name type="common">Brown rot fungus</name>
    <dbReference type="NCBI Taxonomy" id="1858805"/>
    <lineage>
        <taxon>Eukaryota</taxon>
        <taxon>Fungi</taxon>
        <taxon>Dikarya</taxon>
        <taxon>Basidiomycota</taxon>
        <taxon>Agaricomycotina</taxon>
        <taxon>Dacrymycetes</taxon>
        <taxon>Dacrymycetales</taxon>
        <taxon>Dacrymycetaceae</taxon>
        <taxon>Dacryopinax</taxon>
    </lineage>
</organism>
<evidence type="ECO:0000313" key="4">
    <source>
        <dbReference type="EMBL" id="EJU04076.1"/>
    </source>
</evidence>
<evidence type="ECO:0000313" key="5">
    <source>
        <dbReference type="Proteomes" id="UP000030653"/>
    </source>
</evidence>
<evidence type="ECO:0000256" key="1">
    <source>
        <dbReference type="SAM" id="MobiDB-lite"/>
    </source>
</evidence>
<accession>M5G1H5</accession>
<dbReference type="OrthoDB" id="2596908at2759"/>
<keyword evidence="5" id="KW-1185">Reference proteome</keyword>
<dbReference type="AlphaFoldDB" id="M5G1H5"/>
<dbReference type="EMBL" id="JH795858">
    <property type="protein sequence ID" value="EJU04076.1"/>
    <property type="molecule type" value="Genomic_DNA"/>
</dbReference>
<feature type="compositionally biased region" description="Low complexity" evidence="1">
    <location>
        <begin position="237"/>
        <end position="255"/>
    </location>
</feature>
<evidence type="ECO:0000256" key="3">
    <source>
        <dbReference type="SAM" id="SignalP"/>
    </source>
</evidence>
<keyword evidence="2" id="KW-1133">Transmembrane helix</keyword>
<dbReference type="RefSeq" id="XP_040630970.1">
    <property type="nucleotide sequence ID" value="XM_040769829.1"/>
</dbReference>
<dbReference type="HOGENOM" id="CLU_042546_0_0_1"/>
<keyword evidence="3" id="KW-0732">Signal</keyword>
<dbReference type="GeneID" id="63684891"/>
<dbReference type="Proteomes" id="UP000030653">
    <property type="component" value="Unassembled WGS sequence"/>
</dbReference>
<protein>
    <recommendedName>
        <fullName evidence="6">Mid2 domain-containing protein</fullName>
    </recommendedName>
</protein>
<feature type="compositionally biased region" description="Low complexity" evidence="1">
    <location>
        <begin position="199"/>
        <end position="219"/>
    </location>
</feature>
<feature type="signal peptide" evidence="3">
    <location>
        <begin position="1"/>
        <end position="23"/>
    </location>
</feature>
<evidence type="ECO:0008006" key="6">
    <source>
        <dbReference type="Google" id="ProtNLM"/>
    </source>
</evidence>
<sequence length="390" mass="39202">MACRTLSIFSVFLSILLAGQAAAFMRPAPHSKPTPVTRNERIARSQERLQRRQMASVTTSAWAPIETKLQTYNVTTSFGTEIWQCLTILTPTIDASGELAYEEDQSCTFTLIADPGVNPATLPAPSAPSGVLTPDSSPLATIQSALSMTPTLSATAAGATIITSVDSAGDTTFLIPAGMTSALAGGAPGTTTTVFPSSATASAGSASVGGQQAGDQGASIVGTSSIPISQVVPASSSIPTASASSDSASSSTDSANPTAQLSSILLPSSTALPDTASSSSVPAGSQLASILFGSASPSSSSAVPSGSRLPNSGALSSANDTTTTAALTIPGQTIQVLPIGLGVFAGIMVIAIIVVCIVTFERTQYRKAFRARKMAEQGGAMGYGGMAERV</sequence>
<gene>
    <name evidence="4" type="ORF">DACRYDRAFT_114493</name>
</gene>
<reference evidence="4 5" key="1">
    <citation type="journal article" date="2012" name="Science">
        <title>The Paleozoic origin of enzymatic lignin decomposition reconstructed from 31 fungal genomes.</title>
        <authorList>
            <person name="Floudas D."/>
            <person name="Binder M."/>
            <person name="Riley R."/>
            <person name="Barry K."/>
            <person name="Blanchette R.A."/>
            <person name="Henrissat B."/>
            <person name="Martinez A.T."/>
            <person name="Otillar R."/>
            <person name="Spatafora J.W."/>
            <person name="Yadav J.S."/>
            <person name="Aerts A."/>
            <person name="Benoit I."/>
            <person name="Boyd A."/>
            <person name="Carlson A."/>
            <person name="Copeland A."/>
            <person name="Coutinho P.M."/>
            <person name="de Vries R.P."/>
            <person name="Ferreira P."/>
            <person name="Findley K."/>
            <person name="Foster B."/>
            <person name="Gaskell J."/>
            <person name="Glotzer D."/>
            <person name="Gorecki P."/>
            <person name="Heitman J."/>
            <person name="Hesse C."/>
            <person name="Hori C."/>
            <person name="Igarashi K."/>
            <person name="Jurgens J.A."/>
            <person name="Kallen N."/>
            <person name="Kersten P."/>
            <person name="Kohler A."/>
            <person name="Kuees U."/>
            <person name="Kumar T.K.A."/>
            <person name="Kuo A."/>
            <person name="LaButti K."/>
            <person name="Larrondo L.F."/>
            <person name="Lindquist E."/>
            <person name="Ling A."/>
            <person name="Lombard V."/>
            <person name="Lucas S."/>
            <person name="Lundell T."/>
            <person name="Martin R."/>
            <person name="McLaughlin D.J."/>
            <person name="Morgenstern I."/>
            <person name="Morin E."/>
            <person name="Murat C."/>
            <person name="Nagy L.G."/>
            <person name="Nolan M."/>
            <person name="Ohm R.A."/>
            <person name="Patyshakuliyeva A."/>
            <person name="Rokas A."/>
            <person name="Ruiz-Duenas F.J."/>
            <person name="Sabat G."/>
            <person name="Salamov A."/>
            <person name="Samejima M."/>
            <person name="Schmutz J."/>
            <person name="Slot J.C."/>
            <person name="St John F."/>
            <person name="Stenlid J."/>
            <person name="Sun H."/>
            <person name="Sun S."/>
            <person name="Syed K."/>
            <person name="Tsang A."/>
            <person name="Wiebenga A."/>
            <person name="Young D."/>
            <person name="Pisabarro A."/>
            <person name="Eastwood D.C."/>
            <person name="Martin F."/>
            <person name="Cullen D."/>
            <person name="Grigoriev I.V."/>
            <person name="Hibbett D.S."/>
        </authorList>
    </citation>
    <scope>NUCLEOTIDE SEQUENCE [LARGE SCALE GENOMIC DNA]</scope>
    <source>
        <strain evidence="4 5">DJM-731 SS1</strain>
    </source>
</reference>
<proteinExistence type="predicted"/>
<keyword evidence="2" id="KW-0812">Transmembrane</keyword>
<feature type="region of interest" description="Disordered" evidence="1">
    <location>
        <begin position="237"/>
        <end position="256"/>
    </location>
</feature>
<evidence type="ECO:0000256" key="2">
    <source>
        <dbReference type="SAM" id="Phobius"/>
    </source>
</evidence>